<name>G9X1N1_9FIRM</name>
<keyword evidence="5 6" id="KW-0804">Transcription</keyword>
<evidence type="ECO:0000256" key="1">
    <source>
        <dbReference type="ARBA" id="ARBA00005952"/>
    </source>
</evidence>
<feature type="domain" description="NusB/RsmB/TIM44" evidence="7">
    <location>
        <begin position="103"/>
        <end position="206"/>
    </location>
</feature>
<sequence length="215" mass="25515">MQLEEKNIQDIKKKMTRKTQRQTVMKIIYQMSITGDYSKVDNIYVDYRKKDENKEIDASNIEDFDNIDHIKKLISDFSASHIKDDFDIEEISSNDGKILYKNSGRNEYFNESLEEYDEIDYLKNMMDLFIKNRQHIDEQIEKLLFNTWKIGRLSKIDLAILRTAILDIEYMNIPYKVAINEALNMAKEYSDEKSSSFINGVLKEYAQNSDREIEK</sequence>
<reference evidence="8 9" key="1">
    <citation type="submission" date="2011-08" db="EMBL/GenBank/DDBJ databases">
        <title>The Genome Sequence of Eubacteriaceae bacterium ACC19a.</title>
        <authorList>
            <consortium name="The Broad Institute Genome Sequencing Platform"/>
            <person name="Earl A."/>
            <person name="Ward D."/>
            <person name="Feldgarden M."/>
            <person name="Gevers D."/>
            <person name="Sizova M."/>
            <person name="Hazen A."/>
            <person name="Epstein S."/>
            <person name="Young S.K."/>
            <person name="Zeng Q."/>
            <person name="Gargeya S."/>
            <person name="Fitzgerald M."/>
            <person name="Haas B."/>
            <person name="Abouelleil A."/>
            <person name="Alvarado L."/>
            <person name="Arachchi H.M."/>
            <person name="Berlin A."/>
            <person name="Brown A."/>
            <person name="Chapman S.B."/>
            <person name="Chen Z."/>
            <person name="Dunbar C."/>
            <person name="Freedman E."/>
            <person name="Gearin G."/>
            <person name="Gellesch M."/>
            <person name="Goldberg J."/>
            <person name="Griggs A."/>
            <person name="Gujja S."/>
            <person name="Heiman D."/>
            <person name="Howarth C."/>
            <person name="Larson L."/>
            <person name="Lui A."/>
            <person name="MacDonald P.J.P."/>
            <person name="Montmayeur A."/>
            <person name="Murphy C."/>
            <person name="Neiman D."/>
            <person name="Pearson M."/>
            <person name="Priest M."/>
            <person name="Roberts A."/>
            <person name="Saif S."/>
            <person name="Shea T."/>
            <person name="Shenoy N."/>
            <person name="Sisk P."/>
            <person name="Stolte C."/>
            <person name="Sykes S."/>
            <person name="Wortman J."/>
            <person name="Nusbaum C."/>
            <person name="Birren B."/>
        </authorList>
    </citation>
    <scope>NUCLEOTIDE SEQUENCE [LARGE SCALE GENOMIC DNA]</scope>
    <source>
        <strain evidence="8 9">ACC19a</strain>
    </source>
</reference>
<keyword evidence="4 6" id="KW-0805">Transcription regulation</keyword>
<dbReference type="RefSeq" id="WP_009524541.1">
    <property type="nucleotide sequence ID" value="NZ_JH414547.1"/>
</dbReference>
<dbReference type="HAMAP" id="MF_00073">
    <property type="entry name" value="NusB"/>
    <property type="match status" value="1"/>
</dbReference>
<dbReference type="PANTHER" id="PTHR11078:SF3">
    <property type="entry name" value="ANTITERMINATION NUSB DOMAIN-CONTAINING PROTEIN"/>
    <property type="match status" value="1"/>
</dbReference>
<dbReference type="NCBIfam" id="TIGR01951">
    <property type="entry name" value="nusB"/>
    <property type="match status" value="1"/>
</dbReference>
<dbReference type="GO" id="GO:0031564">
    <property type="term" value="P:transcription antitermination"/>
    <property type="evidence" value="ECO:0007669"/>
    <property type="project" value="UniProtKB-KW"/>
</dbReference>
<accession>G9X1N1</accession>
<proteinExistence type="inferred from homology"/>
<dbReference type="Proteomes" id="UP000006437">
    <property type="component" value="Unassembled WGS sequence"/>
</dbReference>
<organism evidence="8 9">
    <name type="scientific">Peptoanaerobacter stomatis</name>
    <dbReference type="NCBI Taxonomy" id="796937"/>
    <lineage>
        <taxon>Bacteria</taxon>
        <taxon>Bacillati</taxon>
        <taxon>Bacillota</taxon>
        <taxon>Clostridia</taxon>
        <taxon>Peptostreptococcales</taxon>
        <taxon>Filifactoraceae</taxon>
        <taxon>Peptoanaerobacter</taxon>
    </lineage>
</organism>
<comment type="function">
    <text evidence="6">Involved in transcription antitermination. Required for transcription of ribosomal RNA (rRNA) genes. Binds specifically to the boxA antiterminator sequence of the ribosomal RNA (rrn) operons.</text>
</comment>
<evidence type="ECO:0000259" key="7">
    <source>
        <dbReference type="Pfam" id="PF01029"/>
    </source>
</evidence>
<dbReference type="PATRIC" id="fig|796937.3.peg.1525"/>
<evidence type="ECO:0000313" key="9">
    <source>
        <dbReference type="Proteomes" id="UP000006437"/>
    </source>
</evidence>
<evidence type="ECO:0000256" key="4">
    <source>
        <dbReference type="ARBA" id="ARBA00023015"/>
    </source>
</evidence>
<comment type="caution">
    <text evidence="8">The sequence shown here is derived from an EMBL/GenBank/DDBJ whole genome shotgun (WGS) entry which is preliminary data.</text>
</comment>
<protein>
    <recommendedName>
        <fullName evidence="6">Transcription antitermination protein NusB</fullName>
    </recommendedName>
    <alternativeName>
        <fullName evidence="6">Antitermination factor NusB</fullName>
    </alternativeName>
</protein>
<gene>
    <name evidence="6" type="primary">nusB</name>
    <name evidence="8" type="ORF">HMPREF9629_00304</name>
</gene>
<evidence type="ECO:0000256" key="6">
    <source>
        <dbReference type="HAMAP-Rule" id="MF_00073"/>
    </source>
</evidence>
<dbReference type="Pfam" id="PF01029">
    <property type="entry name" value="NusB"/>
    <property type="match status" value="1"/>
</dbReference>
<evidence type="ECO:0000256" key="5">
    <source>
        <dbReference type="ARBA" id="ARBA00023163"/>
    </source>
</evidence>
<dbReference type="GO" id="GO:0006353">
    <property type="term" value="P:DNA-templated transcription termination"/>
    <property type="evidence" value="ECO:0007669"/>
    <property type="project" value="UniProtKB-UniRule"/>
</dbReference>
<dbReference type="PANTHER" id="PTHR11078">
    <property type="entry name" value="N UTILIZATION SUBSTANCE PROTEIN B-RELATED"/>
    <property type="match status" value="1"/>
</dbReference>
<dbReference type="InterPro" id="IPR035926">
    <property type="entry name" value="NusB-like_sf"/>
</dbReference>
<evidence type="ECO:0000313" key="8">
    <source>
        <dbReference type="EMBL" id="EHL13004.1"/>
    </source>
</evidence>
<dbReference type="AlphaFoldDB" id="G9X1N1"/>
<evidence type="ECO:0000256" key="2">
    <source>
        <dbReference type="ARBA" id="ARBA00022814"/>
    </source>
</evidence>
<dbReference type="SUPFAM" id="SSF48013">
    <property type="entry name" value="NusB-like"/>
    <property type="match status" value="1"/>
</dbReference>
<evidence type="ECO:0000256" key="3">
    <source>
        <dbReference type="ARBA" id="ARBA00022884"/>
    </source>
</evidence>
<comment type="similarity">
    <text evidence="1 6">Belongs to the NusB family.</text>
</comment>
<dbReference type="InterPro" id="IPR006027">
    <property type="entry name" value="NusB_RsmB_TIM44"/>
</dbReference>
<dbReference type="InterPro" id="IPR011605">
    <property type="entry name" value="NusB_fam"/>
</dbReference>
<dbReference type="GO" id="GO:0003723">
    <property type="term" value="F:RNA binding"/>
    <property type="evidence" value="ECO:0007669"/>
    <property type="project" value="UniProtKB-UniRule"/>
</dbReference>
<dbReference type="EMBL" id="AFZE01000045">
    <property type="protein sequence ID" value="EHL13004.1"/>
    <property type="molecule type" value="Genomic_DNA"/>
</dbReference>
<dbReference type="Gene3D" id="1.10.940.10">
    <property type="entry name" value="NusB-like"/>
    <property type="match status" value="1"/>
</dbReference>
<dbReference type="GO" id="GO:0005829">
    <property type="term" value="C:cytosol"/>
    <property type="evidence" value="ECO:0007669"/>
    <property type="project" value="TreeGrafter"/>
</dbReference>
<dbReference type="HOGENOM" id="CLU_087843_3_3_9"/>
<keyword evidence="3 6" id="KW-0694">RNA-binding</keyword>
<keyword evidence="2 6" id="KW-0889">Transcription antitermination</keyword>